<dbReference type="RefSeq" id="WP_226385563.1">
    <property type="nucleotide sequence ID" value="NZ_JADCKA010000011.1"/>
</dbReference>
<evidence type="ECO:0008006" key="3">
    <source>
        <dbReference type="Google" id="ProtNLM"/>
    </source>
</evidence>
<reference evidence="1 2" key="1">
    <citation type="submission" date="2020-10" db="EMBL/GenBank/DDBJ databases">
        <title>ChiBAC.</title>
        <authorList>
            <person name="Zenner C."/>
            <person name="Hitch T.C.A."/>
            <person name="Clavel T."/>
        </authorList>
    </citation>
    <scope>NUCLEOTIDE SEQUENCE [LARGE SCALE GENOMIC DNA]</scope>
    <source>
        <strain evidence="1 2">DSM 108706</strain>
    </source>
</reference>
<dbReference type="EMBL" id="JADCKA010000011">
    <property type="protein sequence ID" value="MBE5035915.1"/>
    <property type="molecule type" value="Genomic_DNA"/>
</dbReference>
<sequence>MMRIDELIKEIEEIVNTASGVPLTGKVMVEGEEIINILNDIEACLPDEIKQARWIQSEKDRILSEAKKEYETVVNDAKRHAESLVEKNVILARAQKRADELMMVTEENVRRLKMSTYDYIDSVLYKFQEQMAQLNDMYAKMFDDLENTFNRVENMLNANRDEIKDMAYRTQMGHDGNGNSNHGE</sequence>
<dbReference type="Proteomes" id="UP001516588">
    <property type="component" value="Unassembled WGS sequence"/>
</dbReference>
<proteinExistence type="predicted"/>
<protein>
    <recommendedName>
        <fullName evidence="3">ATPase</fullName>
    </recommendedName>
</protein>
<evidence type="ECO:0000313" key="1">
    <source>
        <dbReference type="EMBL" id="MBE5035915.1"/>
    </source>
</evidence>
<name>A0ABR9QYE5_9FIRM</name>
<gene>
    <name evidence="1" type="ORF">INF20_06475</name>
</gene>
<accession>A0ABR9QYE5</accession>
<evidence type="ECO:0000313" key="2">
    <source>
        <dbReference type="Proteomes" id="UP001516588"/>
    </source>
</evidence>
<organism evidence="1 2">
    <name type="scientific">Gallibacter intestinalis</name>
    <dbReference type="NCBI Taxonomy" id="2779356"/>
    <lineage>
        <taxon>Bacteria</taxon>
        <taxon>Bacillati</taxon>
        <taxon>Bacillota</taxon>
        <taxon>Clostridia</taxon>
        <taxon>Eubacteriales</taxon>
        <taxon>Eubacteriaceae</taxon>
        <taxon>Gallibacter</taxon>
    </lineage>
</organism>
<comment type="caution">
    <text evidence="1">The sequence shown here is derived from an EMBL/GenBank/DDBJ whole genome shotgun (WGS) entry which is preliminary data.</text>
</comment>
<keyword evidence="2" id="KW-1185">Reference proteome</keyword>